<sequence>MFAYAQAEGVQLRLDATEVQVRRPVAGQGGRRAFVSGKKKHNTR</sequence>
<proteinExistence type="predicted"/>
<dbReference type="Proteomes" id="UP000540423">
    <property type="component" value="Unassembled WGS sequence"/>
</dbReference>
<evidence type="ECO:0000313" key="2">
    <source>
        <dbReference type="Proteomes" id="UP000540423"/>
    </source>
</evidence>
<comment type="caution">
    <text evidence="1">The sequence shown here is derived from an EMBL/GenBank/DDBJ whole genome shotgun (WGS) entry which is preliminary data.</text>
</comment>
<keyword evidence="2" id="KW-1185">Reference proteome</keyword>
<gene>
    <name evidence="1" type="ORF">HNQ79_006596</name>
</gene>
<dbReference type="AlphaFoldDB" id="A0A7X0LSU7"/>
<evidence type="ECO:0008006" key="3">
    <source>
        <dbReference type="Google" id="ProtNLM"/>
    </source>
</evidence>
<reference evidence="1 2" key="1">
    <citation type="submission" date="2020-08" db="EMBL/GenBank/DDBJ databases">
        <title>Genomic Encyclopedia of Type Strains, Phase IV (KMG-IV): sequencing the most valuable type-strain genomes for metagenomic binning, comparative biology and taxonomic classification.</title>
        <authorList>
            <person name="Goeker M."/>
        </authorList>
    </citation>
    <scope>NUCLEOTIDE SEQUENCE [LARGE SCALE GENOMIC DNA]</scope>
    <source>
        <strain evidence="1 2">DSM 40141</strain>
    </source>
</reference>
<protein>
    <recommendedName>
        <fullName evidence="3">Transposase</fullName>
    </recommendedName>
</protein>
<name>A0A7X0LSU7_9ACTN</name>
<dbReference type="EMBL" id="JACHEM010000037">
    <property type="protein sequence ID" value="MBB6440083.1"/>
    <property type="molecule type" value="Genomic_DNA"/>
</dbReference>
<accession>A0A7X0LSU7</accession>
<evidence type="ECO:0000313" key="1">
    <source>
        <dbReference type="EMBL" id="MBB6440083.1"/>
    </source>
</evidence>
<organism evidence="1 2">
    <name type="scientific">Streptomyces candidus</name>
    <dbReference type="NCBI Taxonomy" id="67283"/>
    <lineage>
        <taxon>Bacteria</taxon>
        <taxon>Bacillati</taxon>
        <taxon>Actinomycetota</taxon>
        <taxon>Actinomycetes</taxon>
        <taxon>Kitasatosporales</taxon>
        <taxon>Streptomycetaceae</taxon>
        <taxon>Streptomyces</taxon>
    </lineage>
</organism>